<evidence type="ECO:0000313" key="1">
    <source>
        <dbReference type="EMBL" id="MBP3961279.1"/>
    </source>
</evidence>
<organism evidence="1 2">
    <name type="scientific">Paenibacillus lignilyticus</name>
    <dbReference type="NCBI Taxonomy" id="1172615"/>
    <lineage>
        <taxon>Bacteria</taxon>
        <taxon>Bacillati</taxon>
        <taxon>Bacillota</taxon>
        <taxon>Bacilli</taxon>
        <taxon>Bacillales</taxon>
        <taxon>Paenibacillaceae</taxon>
        <taxon>Paenibacillus</taxon>
    </lineage>
</organism>
<comment type="caution">
    <text evidence="1">The sequence shown here is derived from an EMBL/GenBank/DDBJ whole genome shotgun (WGS) entry which is preliminary data.</text>
</comment>
<keyword evidence="2" id="KW-1185">Reference proteome</keyword>
<name>A0ABS5C5Q8_9BACL</name>
<reference evidence="1 2" key="1">
    <citation type="submission" date="2021-04" db="EMBL/GenBank/DDBJ databases">
        <title>Paenibacillus sp. DLE-14 whole genome sequence.</title>
        <authorList>
            <person name="Ham Y.J."/>
        </authorList>
    </citation>
    <scope>NUCLEOTIDE SEQUENCE [LARGE SCALE GENOMIC DNA]</scope>
    <source>
        <strain evidence="1 2">DLE-14</strain>
    </source>
</reference>
<evidence type="ECO:0000313" key="2">
    <source>
        <dbReference type="Proteomes" id="UP000673394"/>
    </source>
</evidence>
<proteinExistence type="predicted"/>
<dbReference type="RefSeq" id="WP_091215108.1">
    <property type="nucleotide sequence ID" value="NZ_JAGKSP010000001.1"/>
</dbReference>
<dbReference type="Proteomes" id="UP000673394">
    <property type="component" value="Unassembled WGS sequence"/>
</dbReference>
<dbReference type="EMBL" id="JAGKSP010000001">
    <property type="protein sequence ID" value="MBP3961279.1"/>
    <property type="molecule type" value="Genomic_DNA"/>
</dbReference>
<dbReference type="Pfam" id="PF14107">
    <property type="entry name" value="DUF4280"/>
    <property type="match status" value="1"/>
</dbReference>
<dbReference type="InterPro" id="IPR025460">
    <property type="entry name" value="DUF4280"/>
</dbReference>
<accession>A0ABS5C5Q8</accession>
<sequence>MGQLVCQGAMLQCSFGVAPSALNVLPANRVMTAMPIANIMDNKPMVNIMPFGMCSSLANPQVAAATAAALGALTPMPCIPVTAAPWAPGSPTVLVANMPALNNSSKCLCNWGGMIQITVPGQFTIQVP</sequence>
<protein>
    <submittedName>
        <fullName evidence="1">DUF4280 domain-containing protein</fullName>
    </submittedName>
</protein>
<gene>
    <name evidence="1" type="ORF">I8J30_01040</name>
</gene>